<dbReference type="OrthoDB" id="41015at2157"/>
<dbReference type="PROSITE" id="PS50263">
    <property type="entry name" value="CN_HYDROLASE"/>
    <property type="match status" value="1"/>
</dbReference>
<reference evidence="2 3" key="1">
    <citation type="submission" date="2020-07" db="EMBL/GenBank/DDBJ databases">
        <title>Halosimplex litoreum sp. nov. and Halosimplex rubrum sp. nov., isolated from different salt environments.</title>
        <authorList>
            <person name="Cui H."/>
        </authorList>
    </citation>
    <scope>NUCLEOTIDE SEQUENCE [LARGE SCALE GENOMIC DNA]</scope>
    <source>
        <strain evidence="2 3">R2</strain>
    </source>
</reference>
<dbReference type="AlphaFoldDB" id="A0A7D5TD32"/>
<dbReference type="PROSITE" id="PS01227">
    <property type="entry name" value="UPF0012"/>
    <property type="match status" value="1"/>
</dbReference>
<accession>A0A7D5TD32</accession>
<dbReference type="PANTHER" id="PTHR23088:SF27">
    <property type="entry name" value="DEAMINATED GLUTATHIONE AMIDASE"/>
    <property type="match status" value="1"/>
</dbReference>
<dbReference type="InterPro" id="IPR003010">
    <property type="entry name" value="C-N_Hydrolase"/>
</dbReference>
<dbReference type="GeneID" id="56084704"/>
<dbReference type="KEGG" id="hpel:HZS54_18905"/>
<dbReference type="InterPro" id="IPR036526">
    <property type="entry name" value="C-N_Hydrolase_sf"/>
</dbReference>
<organism evidence="2 3">
    <name type="scientific">Halosimplex pelagicum</name>
    <dbReference type="NCBI Taxonomy" id="869886"/>
    <lineage>
        <taxon>Archaea</taxon>
        <taxon>Methanobacteriati</taxon>
        <taxon>Methanobacteriota</taxon>
        <taxon>Stenosarchaea group</taxon>
        <taxon>Halobacteria</taxon>
        <taxon>Halobacteriales</taxon>
        <taxon>Haloarculaceae</taxon>
        <taxon>Halosimplex</taxon>
    </lineage>
</organism>
<feature type="domain" description="CN hydrolase" evidence="1">
    <location>
        <begin position="1"/>
        <end position="251"/>
    </location>
</feature>
<dbReference type="EMBL" id="CP058909">
    <property type="protein sequence ID" value="QLH83573.1"/>
    <property type="molecule type" value="Genomic_DNA"/>
</dbReference>
<dbReference type="PANTHER" id="PTHR23088">
    <property type="entry name" value="NITRILASE-RELATED"/>
    <property type="match status" value="1"/>
</dbReference>
<dbReference type="Proteomes" id="UP000509346">
    <property type="component" value="Chromosome"/>
</dbReference>
<dbReference type="SUPFAM" id="SSF56317">
    <property type="entry name" value="Carbon-nitrogen hydrolase"/>
    <property type="match status" value="1"/>
</dbReference>
<dbReference type="GO" id="GO:0016787">
    <property type="term" value="F:hydrolase activity"/>
    <property type="evidence" value="ECO:0007669"/>
    <property type="project" value="UniProtKB-KW"/>
</dbReference>
<evidence type="ECO:0000259" key="1">
    <source>
        <dbReference type="PROSITE" id="PS50263"/>
    </source>
</evidence>
<protein>
    <submittedName>
        <fullName evidence="2">Carbon-nitrogen family hydrolase</fullName>
    </submittedName>
</protein>
<name>A0A7D5TD32_9EURY</name>
<evidence type="ECO:0000313" key="3">
    <source>
        <dbReference type="Proteomes" id="UP000509346"/>
    </source>
</evidence>
<dbReference type="Gene3D" id="3.60.110.10">
    <property type="entry name" value="Carbon-nitrogen hydrolase"/>
    <property type="match status" value="1"/>
</dbReference>
<keyword evidence="2" id="KW-0378">Hydrolase</keyword>
<proteinExistence type="predicted"/>
<dbReference type="RefSeq" id="WP_179918616.1">
    <property type="nucleotide sequence ID" value="NZ_CP058909.1"/>
</dbReference>
<gene>
    <name evidence="2" type="ORF">HZS54_18905</name>
</gene>
<evidence type="ECO:0000313" key="2">
    <source>
        <dbReference type="EMBL" id="QLH83573.1"/>
    </source>
</evidence>
<keyword evidence="3" id="KW-1185">Reference proteome</keyword>
<dbReference type="Pfam" id="PF00795">
    <property type="entry name" value="CN_hydrolase"/>
    <property type="match status" value="1"/>
</dbReference>
<dbReference type="InterPro" id="IPR001110">
    <property type="entry name" value="UPF0012_CS"/>
</dbReference>
<sequence length="268" mass="28631">MRLALAQLRIEGGDAASNVERARTAVAEAAADGADLVALPEIFNVGYFAFDSYARDAESVAGPTVSALAESAREHGVGILAGSIVEDLAASRADGVETPAAEGLANAAVFLDRTGERRAVYRKHHLFGYGSAEQELLTPGESVPTVEFDDHTVGVTTCYDLRFPSLYRDLVDAGATMVLVPSAWPYPRVEHWRLFPRARAVENLLYVGAVNGVGSFDDADLLGRSTIYDPWGTTLSSAGDEAAVVTADVDADRVAEIRSEFPALEDRR</sequence>